<accession>G2FIB3</accession>
<gene>
    <name evidence="1" type="ORF">TevJSym_bb00210</name>
</gene>
<organism evidence="1 2">
    <name type="scientific">endosymbiont of Tevnia jerichonana</name>
    <name type="common">vent Tica</name>
    <dbReference type="NCBI Taxonomy" id="1049564"/>
    <lineage>
        <taxon>Bacteria</taxon>
        <taxon>Pseudomonadati</taxon>
        <taxon>Pseudomonadota</taxon>
        <taxon>Gammaproteobacteria</taxon>
        <taxon>sulfur-oxidizing symbionts</taxon>
    </lineage>
</organism>
<proteinExistence type="predicted"/>
<evidence type="ECO:0000313" key="2">
    <source>
        <dbReference type="Proteomes" id="UP000005167"/>
    </source>
</evidence>
<name>G2FIB3_9GAMM</name>
<protein>
    <submittedName>
        <fullName evidence="1">Uncharacterized protein</fullName>
    </submittedName>
</protein>
<sequence length="42" mass="4718">MLTQLGNDGAFTNTGCTPHDRQQLAVFNQVSKQIEALRQLWS</sequence>
<comment type="caution">
    <text evidence="1">The sequence shown here is derived from an EMBL/GenBank/DDBJ whole genome shotgun (WGS) entry which is preliminary data.</text>
</comment>
<keyword evidence="2" id="KW-1185">Reference proteome</keyword>
<evidence type="ECO:0000313" key="1">
    <source>
        <dbReference type="EMBL" id="EGW53466.1"/>
    </source>
</evidence>
<dbReference type="AlphaFoldDB" id="G2FIB3"/>
<reference evidence="1 2" key="1">
    <citation type="journal article" date="2011" name="ISME J.">
        <title>The endosymbionts of the deep-sea tubeworms Riftia pachyptila and Tevnia jerichonana share an identical physiology as revealed by proteogenomic analyses.</title>
        <authorList>
            <person name="Gardebrecht A."/>
            <person name="Markert S."/>
            <person name="Felbeck H."/>
            <person name="Thuermer A."/>
            <person name="Albrecht D."/>
            <person name="Wollherr A."/>
            <person name="Kabisch J."/>
            <person name="Lehmann R."/>
            <person name="Daniel R."/>
            <person name="Liesegang H."/>
            <person name="Hecker M."/>
            <person name="Sievert S.M."/>
            <person name="Schweder T."/>
        </authorList>
    </citation>
    <scope>NUCLEOTIDE SEQUENCE [LARGE SCALE GENOMIC DNA]</scope>
</reference>
<dbReference type="Proteomes" id="UP000005167">
    <property type="component" value="Unassembled WGS sequence"/>
</dbReference>
<dbReference type="EMBL" id="AFZB01000028">
    <property type="protein sequence ID" value="EGW53466.1"/>
    <property type="molecule type" value="Genomic_DNA"/>
</dbReference>